<dbReference type="Proteomes" id="UP001054945">
    <property type="component" value="Unassembled WGS sequence"/>
</dbReference>
<name>A0AAV4Q7Y9_CAEEX</name>
<dbReference type="PANTHER" id="PTHR10644">
    <property type="entry name" value="DNA REPAIR/RNA PROCESSING CPSF FAMILY"/>
    <property type="match status" value="1"/>
</dbReference>
<dbReference type="InterPro" id="IPR015943">
    <property type="entry name" value="WD40/YVTN_repeat-like_dom_sf"/>
</dbReference>
<dbReference type="AlphaFoldDB" id="A0AAV4Q7Y9"/>
<gene>
    <name evidence="2" type="primary">CPSF1</name>
    <name evidence="2" type="ORF">CEXT_278501</name>
</gene>
<evidence type="ECO:0000313" key="3">
    <source>
        <dbReference type="Proteomes" id="UP001054945"/>
    </source>
</evidence>
<organism evidence="2 3">
    <name type="scientific">Caerostris extrusa</name>
    <name type="common">Bark spider</name>
    <name type="synonym">Caerostris bankana</name>
    <dbReference type="NCBI Taxonomy" id="172846"/>
    <lineage>
        <taxon>Eukaryota</taxon>
        <taxon>Metazoa</taxon>
        <taxon>Ecdysozoa</taxon>
        <taxon>Arthropoda</taxon>
        <taxon>Chelicerata</taxon>
        <taxon>Arachnida</taxon>
        <taxon>Araneae</taxon>
        <taxon>Araneomorphae</taxon>
        <taxon>Entelegynae</taxon>
        <taxon>Araneoidea</taxon>
        <taxon>Araneidae</taxon>
        <taxon>Caerostris</taxon>
    </lineage>
</organism>
<keyword evidence="3" id="KW-1185">Reference proteome</keyword>
<dbReference type="FunFam" id="2.130.10.10:FF:002223">
    <property type="entry name" value="Cleavage and polyadenylation specific factor 1"/>
    <property type="match status" value="1"/>
</dbReference>
<evidence type="ECO:0000313" key="2">
    <source>
        <dbReference type="EMBL" id="GIY05437.1"/>
    </source>
</evidence>
<proteinExistence type="predicted"/>
<reference evidence="2 3" key="1">
    <citation type="submission" date="2021-06" db="EMBL/GenBank/DDBJ databases">
        <title>Caerostris extrusa draft genome.</title>
        <authorList>
            <person name="Kono N."/>
            <person name="Arakawa K."/>
        </authorList>
    </citation>
    <scope>NUCLEOTIDE SEQUENCE [LARGE SCALE GENOMIC DNA]</scope>
</reference>
<comment type="caution">
    <text evidence="2">The sequence shown here is derived from an EMBL/GenBank/DDBJ whole genome shotgun (WGS) entry which is preliminary data.</text>
</comment>
<sequence length="185" mass="20603">MRSVRGFNFEKAASSVITTCMCLCDDGYLFLGSRLGNSLLLRYTEKLENKNTLKQEVKIDIDPSKHNSEEEQNGDITEESVTKKPRLDSMDDWMASDVNLIQDPEELEVYGSLEQTTKQVTSYIFEVCDSLLNIAPCGKICMGEPAFLSEEFSGNPDHDLELVTTSGYGKNGALSILQRSGDLKL</sequence>
<dbReference type="EMBL" id="BPLR01005844">
    <property type="protein sequence ID" value="GIY05437.1"/>
    <property type="molecule type" value="Genomic_DNA"/>
</dbReference>
<evidence type="ECO:0000256" key="1">
    <source>
        <dbReference type="SAM" id="MobiDB-lite"/>
    </source>
</evidence>
<accession>A0AAV4Q7Y9</accession>
<dbReference type="InterPro" id="IPR050358">
    <property type="entry name" value="RSE1/DDB1/CFT1"/>
</dbReference>
<dbReference type="Gene3D" id="2.130.10.10">
    <property type="entry name" value="YVTN repeat-like/Quinoprotein amine dehydrogenase"/>
    <property type="match status" value="1"/>
</dbReference>
<protein>
    <submittedName>
        <fullName evidence="2">Cleavage and polyadenylation specificity factor subunit 1</fullName>
    </submittedName>
</protein>
<feature type="region of interest" description="Disordered" evidence="1">
    <location>
        <begin position="61"/>
        <end position="83"/>
    </location>
</feature>